<dbReference type="PANTHER" id="PTHR10681">
    <property type="entry name" value="THIOREDOXIN PEROXIDASE"/>
    <property type="match status" value="1"/>
</dbReference>
<name>A0ABQ5KY65_9EUKA</name>
<evidence type="ECO:0000256" key="3">
    <source>
        <dbReference type="PIRNR" id="PIRNR000239"/>
    </source>
</evidence>
<evidence type="ECO:0000256" key="4">
    <source>
        <dbReference type="SAM" id="MobiDB-lite"/>
    </source>
</evidence>
<evidence type="ECO:0000313" key="6">
    <source>
        <dbReference type="EMBL" id="GKT36981.1"/>
    </source>
</evidence>
<feature type="region of interest" description="Disordered" evidence="4">
    <location>
        <begin position="156"/>
        <end position="176"/>
    </location>
</feature>
<dbReference type="PROSITE" id="PS51352">
    <property type="entry name" value="THIOREDOXIN_2"/>
    <property type="match status" value="1"/>
</dbReference>
<keyword evidence="3" id="KW-0049">Antioxidant</keyword>
<keyword evidence="3" id="KW-0575">Peroxidase</keyword>
<dbReference type="CDD" id="cd03015">
    <property type="entry name" value="PRX_Typ2cys"/>
    <property type="match status" value="1"/>
</dbReference>
<reference evidence="6" key="1">
    <citation type="submission" date="2022-03" db="EMBL/GenBank/DDBJ databases">
        <title>Draft genome sequence of Aduncisulcus paluster, a free-living microaerophilic Fornicata.</title>
        <authorList>
            <person name="Yuyama I."/>
            <person name="Kume K."/>
            <person name="Tamura T."/>
            <person name="Inagaki Y."/>
            <person name="Hashimoto T."/>
        </authorList>
    </citation>
    <scope>NUCLEOTIDE SEQUENCE</scope>
    <source>
        <strain evidence="6">NY0171</strain>
    </source>
</reference>
<evidence type="ECO:0000313" key="7">
    <source>
        <dbReference type="Proteomes" id="UP001057375"/>
    </source>
</evidence>
<organism evidence="6 7">
    <name type="scientific">Aduncisulcus paluster</name>
    <dbReference type="NCBI Taxonomy" id="2918883"/>
    <lineage>
        <taxon>Eukaryota</taxon>
        <taxon>Metamonada</taxon>
        <taxon>Carpediemonas-like organisms</taxon>
        <taxon>Aduncisulcus</taxon>
    </lineage>
</organism>
<comment type="caution">
    <text evidence="6">The sequence shown here is derived from an EMBL/GenBank/DDBJ whole genome shotgun (WGS) entry which is preliminary data.</text>
</comment>
<dbReference type="EMBL" id="BQXS01011352">
    <property type="protein sequence ID" value="GKT36981.1"/>
    <property type="molecule type" value="Genomic_DNA"/>
</dbReference>
<dbReference type="Pfam" id="PF10417">
    <property type="entry name" value="1-cysPrx_C"/>
    <property type="match status" value="1"/>
</dbReference>
<sequence length="176" mass="19795">MDYTFVCPTEIIRHSEAVEQFRKEGAEIVVVSTDSEYAHLSWASTPRMKGGLGSLKMPMLSDKNLRMSKAFGCLLEEEGVDLRATYIINPDEVVVSATINNLPVGRNVDETLRLLQAFRYVDTHQGEAIPCGWTPGSRTIKTDPVGKLEWFAAEDKSSDKRRYGKDEIKSDRPKKL</sequence>
<evidence type="ECO:0000256" key="2">
    <source>
        <dbReference type="ARBA" id="ARBA00023002"/>
    </source>
</evidence>
<dbReference type="Gene3D" id="3.40.30.10">
    <property type="entry name" value="Glutaredoxin"/>
    <property type="match status" value="1"/>
</dbReference>
<dbReference type="InterPro" id="IPR050217">
    <property type="entry name" value="Peroxiredoxin"/>
</dbReference>
<proteinExistence type="inferred from homology"/>
<keyword evidence="2 3" id="KW-0560">Oxidoreductase</keyword>
<comment type="similarity">
    <text evidence="1">Belongs to the peroxiredoxin family. AhpC/Prx1 subfamily.</text>
</comment>
<dbReference type="InterPro" id="IPR036249">
    <property type="entry name" value="Thioredoxin-like_sf"/>
</dbReference>
<gene>
    <name evidence="6" type="ORF">ADUPG1_009850</name>
</gene>
<dbReference type="PANTHER" id="PTHR10681:SF128">
    <property type="entry name" value="THIOREDOXIN-DEPENDENT PEROXIDE REDUCTASE, MITOCHONDRIAL"/>
    <property type="match status" value="1"/>
</dbReference>
<comment type="function">
    <text evidence="3">Thiol-specific peroxidase that catalyzes the reduction of hydrogen peroxide and organic hydroperoxides to water and alcohols, respectively.</text>
</comment>
<feature type="domain" description="Thioredoxin" evidence="5">
    <location>
        <begin position="1"/>
        <end position="120"/>
    </location>
</feature>
<dbReference type="Pfam" id="PF00578">
    <property type="entry name" value="AhpC-TSA"/>
    <property type="match status" value="1"/>
</dbReference>
<accession>A0ABQ5KY65</accession>
<dbReference type="Proteomes" id="UP001057375">
    <property type="component" value="Unassembled WGS sequence"/>
</dbReference>
<protein>
    <submittedName>
        <fullName evidence="6">Peroxiredoxin, AhpC-type like protein</fullName>
    </submittedName>
</protein>
<evidence type="ECO:0000256" key="1">
    <source>
        <dbReference type="ARBA" id="ARBA00009796"/>
    </source>
</evidence>
<dbReference type="InterPro" id="IPR000866">
    <property type="entry name" value="AhpC/TSA"/>
</dbReference>
<dbReference type="InterPro" id="IPR013766">
    <property type="entry name" value="Thioredoxin_domain"/>
</dbReference>
<dbReference type="InterPro" id="IPR019479">
    <property type="entry name" value="Peroxiredoxin_C"/>
</dbReference>
<dbReference type="InterPro" id="IPR024706">
    <property type="entry name" value="Peroxiredoxin_AhpC-typ"/>
</dbReference>
<dbReference type="SUPFAM" id="SSF52833">
    <property type="entry name" value="Thioredoxin-like"/>
    <property type="match status" value="1"/>
</dbReference>
<dbReference type="PIRSF" id="PIRSF000239">
    <property type="entry name" value="AHPC"/>
    <property type="match status" value="1"/>
</dbReference>
<evidence type="ECO:0000259" key="5">
    <source>
        <dbReference type="PROSITE" id="PS51352"/>
    </source>
</evidence>
<keyword evidence="7" id="KW-1185">Reference proteome</keyword>
<keyword evidence="3" id="KW-0676">Redox-active center</keyword>